<dbReference type="InterPro" id="IPR014325">
    <property type="entry name" value="RNA_pol_sigma-E_actinobac"/>
</dbReference>
<evidence type="ECO:0000256" key="5">
    <source>
        <dbReference type="ARBA" id="ARBA00023163"/>
    </source>
</evidence>
<evidence type="ECO:0000259" key="7">
    <source>
        <dbReference type="Pfam" id="PF04542"/>
    </source>
</evidence>
<keyword evidence="5" id="KW-0804">Transcription</keyword>
<name>A0ABV6UPC8_9ACTN</name>
<sequence length="188" mass="21309">MNAQSEAEFREFYSNRWHRLLRTAYLLTGDHGRAEELLQSAMMRAYRHWRRIERTDAPEVYVRRIMVNLSITWWRRRRVPEVLTGSVPEYGGADGQAAHAQRDELARAVRKLPPRMRAVLVLRYFEDLSEADTAHALGCSVGTVKSQSHAAIRHLRTLLGPEVPGGAEGTDPVSTLIPRQPATGRSTP</sequence>
<dbReference type="Gene3D" id="1.10.1740.10">
    <property type="match status" value="1"/>
</dbReference>
<dbReference type="NCBIfam" id="TIGR02983">
    <property type="entry name" value="SigE-fam_strep"/>
    <property type="match status" value="1"/>
</dbReference>
<dbReference type="SUPFAM" id="SSF88946">
    <property type="entry name" value="Sigma2 domain of RNA polymerase sigma factors"/>
    <property type="match status" value="1"/>
</dbReference>
<evidence type="ECO:0000313" key="10">
    <source>
        <dbReference type="Proteomes" id="UP001592528"/>
    </source>
</evidence>
<dbReference type="Pfam" id="PF04542">
    <property type="entry name" value="Sigma70_r2"/>
    <property type="match status" value="1"/>
</dbReference>
<dbReference type="EMBL" id="JBHEZZ010000009">
    <property type="protein sequence ID" value="MFC1403318.1"/>
    <property type="molecule type" value="Genomic_DNA"/>
</dbReference>
<feature type="domain" description="RNA polymerase sigma factor 70 region 4 type 2" evidence="8">
    <location>
        <begin position="103"/>
        <end position="155"/>
    </location>
</feature>
<dbReference type="InterPro" id="IPR013325">
    <property type="entry name" value="RNA_pol_sigma_r2"/>
</dbReference>
<dbReference type="InterPro" id="IPR039425">
    <property type="entry name" value="RNA_pol_sigma-70-like"/>
</dbReference>
<evidence type="ECO:0000313" key="9">
    <source>
        <dbReference type="EMBL" id="MFC1403318.1"/>
    </source>
</evidence>
<dbReference type="InterPro" id="IPR007627">
    <property type="entry name" value="RNA_pol_sigma70_r2"/>
</dbReference>
<dbReference type="InterPro" id="IPR013249">
    <property type="entry name" value="RNA_pol_sigma70_r4_t2"/>
</dbReference>
<evidence type="ECO:0000256" key="6">
    <source>
        <dbReference type="SAM" id="MobiDB-lite"/>
    </source>
</evidence>
<feature type="domain" description="RNA polymerase sigma-70 region 2" evidence="7">
    <location>
        <begin position="19"/>
        <end position="78"/>
    </location>
</feature>
<organism evidence="9 10">
    <name type="scientific">Streptacidiphilus cavernicola</name>
    <dbReference type="NCBI Taxonomy" id="3342716"/>
    <lineage>
        <taxon>Bacteria</taxon>
        <taxon>Bacillati</taxon>
        <taxon>Actinomycetota</taxon>
        <taxon>Actinomycetes</taxon>
        <taxon>Kitasatosporales</taxon>
        <taxon>Streptomycetaceae</taxon>
        <taxon>Streptacidiphilus</taxon>
    </lineage>
</organism>
<evidence type="ECO:0000256" key="1">
    <source>
        <dbReference type="ARBA" id="ARBA00010641"/>
    </source>
</evidence>
<accession>A0ABV6UPC8</accession>
<evidence type="ECO:0000259" key="8">
    <source>
        <dbReference type="Pfam" id="PF08281"/>
    </source>
</evidence>
<dbReference type="Gene3D" id="1.10.10.10">
    <property type="entry name" value="Winged helix-like DNA-binding domain superfamily/Winged helix DNA-binding domain"/>
    <property type="match status" value="1"/>
</dbReference>
<dbReference type="PANTHER" id="PTHR43133:SF50">
    <property type="entry name" value="ECF RNA POLYMERASE SIGMA FACTOR SIGM"/>
    <property type="match status" value="1"/>
</dbReference>
<dbReference type="Pfam" id="PF08281">
    <property type="entry name" value="Sigma70_r4_2"/>
    <property type="match status" value="1"/>
</dbReference>
<feature type="region of interest" description="Disordered" evidence="6">
    <location>
        <begin position="161"/>
        <end position="188"/>
    </location>
</feature>
<evidence type="ECO:0000256" key="3">
    <source>
        <dbReference type="ARBA" id="ARBA00023082"/>
    </source>
</evidence>
<dbReference type="PANTHER" id="PTHR43133">
    <property type="entry name" value="RNA POLYMERASE ECF-TYPE SIGMA FACTO"/>
    <property type="match status" value="1"/>
</dbReference>
<keyword evidence="10" id="KW-1185">Reference proteome</keyword>
<dbReference type="SUPFAM" id="SSF88659">
    <property type="entry name" value="Sigma3 and sigma4 domains of RNA polymerase sigma factors"/>
    <property type="match status" value="1"/>
</dbReference>
<gene>
    <name evidence="9" type="ORF">ACEZDJ_18680</name>
</gene>
<keyword evidence="3" id="KW-0731">Sigma factor</keyword>
<comment type="caution">
    <text evidence="9">The sequence shown here is derived from an EMBL/GenBank/DDBJ whole genome shotgun (WGS) entry which is preliminary data.</text>
</comment>
<dbReference type="InterPro" id="IPR013324">
    <property type="entry name" value="RNA_pol_sigma_r3/r4-like"/>
</dbReference>
<proteinExistence type="inferred from homology"/>
<reference evidence="9 10" key="1">
    <citation type="submission" date="2024-09" db="EMBL/GenBank/DDBJ databases">
        <authorList>
            <person name="Lee S.D."/>
        </authorList>
    </citation>
    <scope>NUCLEOTIDE SEQUENCE [LARGE SCALE GENOMIC DNA]</scope>
    <source>
        <strain evidence="9 10">N1-5</strain>
    </source>
</reference>
<comment type="similarity">
    <text evidence="1">Belongs to the sigma-70 factor family. ECF subfamily.</text>
</comment>
<dbReference type="InterPro" id="IPR036388">
    <property type="entry name" value="WH-like_DNA-bd_sf"/>
</dbReference>
<keyword evidence="4" id="KW-0238">DNA-binding</keyword>
<evidence type="ECO:0000256" key="2">
    <source>
        <dbReference type="ARBA" id="ARBA00023015"/>
    </source>
</evidence>
<dbReference type="NCBIfam" id="TIGR02937">
    <property type="entry name" value="sigma70-ECF"/>
    <property type="match status" value="1"/>
</dbReference>
<keyword evidence="2" id="KW-0805">Transcription regulation</keyword>
<dbReference type="InterPro" id="IPR014284">
    <property type="entry name" value="RNA_pol_sigma-70_dom"/>
</dbReference>
<dbReference type="RefSeq" id="WP_037595352.1">
    <property type="nucleotide sequence ID" value="NZ_JBHEZZ010000009.1"/>
</dbReference>
<dbReference type="CDD" id="cd06171">
    <property type="entry name" value="Sigma70_r4"/>
    <property type="match status" value="1"/>
</dbReference>
<protein>
    <submittedName>
        <fullName evidence="9">SigE family RNA polymerase sigma factor</fullName>
    </submittedName>
</protein>
<dbReference type="Proteomes" id="UP001592528">
    <property type="component" value="Unassembled WGS sequence"/>
</dbReference>
<evidence type="ECO:0000256" key="4">
    <source>
        <dbReference type="ARBA" id="ARBA00023125"/>
    </source>
</evidence>